<dbReference type="SUPFAM" id="SSF51430">
    <property type="entry name" value="NAD(P)-linked oxidoreductase"/>
    <property type="match status" value="1"/>
</dbReference>
<accession>A0A0U5L988</accession>
<evidence type="ECO:0000313" key="2">
    <source>
        <dbReference type="EMBL" id="CUU25707.1"/>
    </source>
</evidence>
<dbReference type="Pfam" id="PF00248">
    <property type="entry name" value="Aldo_ket_red"/>
    <property type="match status" value="1"/>
</dbReference>
<dbReference type="EMBL" id="LN907828">
    <property type="protein sequence ID" value="CUU25707.1"/>
    <property type="molecule type" value="Genomic_DNA"/>
</dbReference>
<dbReference type="InterPro" id="IPR023210">
    <property type="entry name" value="NADP_OxRdtase_dom"/>
</dbReference>
<dbReference type="InterPro" id="IPR036812">
    <property type="entry name" value="NAD(P)_OxRdtase_dom_sf"/>
</dbReference>
<evidence type="ECO:0000313" key="3">
    <source>
        <dbReference type="Proteomes" id="UP000059419"/>
    </source>
</evidence>
<keyword evidence="3" id="KW-1185">Reference proteome</keyword>
<dbReference type="CDD" id="cd19086">
    <property type="entry name" value="AKR_AKR11C1"/>
    <property type="match status" value="1"/>
</dbReference>
<dbReference type="PRINTS" id="PR00069">
    <property type="entry name" value="ALDKETRDTASE"/>
</dbReference>
<dbReference type="AlphaFoldDB" id="A0A0U5L988"/>
<organism evidence="2 3">
    <name type="scientific">Duffyella gerundensis</name>
    <dbReference type="NCBI Taxonomy" id="1619313"/>
    <lineage>
        <taxon>Bacteria</taxon>
        <taxon>Pseudomonadati</taxon>
        <taxon>Pseudomonadota</taxon>
        <taxon>Gammaproteobacteria</taxon>
        <taxon>Enterobacterales</taxon>
        <taxon>Erwiniaceae</taxon>
        <taxon>Duffyella</taxon>
    </lineage>
</organism>
<dbReference type="PATRIC" id="fig|1619313.3.peg.3607"/>
<feature type="domain" description="NADP-dependent oxidoreductase" evidence="1">
    <location>
        <begin position="16"/>
        <end position="316"/>
    </location>
</feature>
<geneLocation type="plasmid" evidence="3">
    <name>pEM01</name>
</geneLocation>
<gene>
    <name evidence="2" type="ORF">EM595_p0006</name>
</gene>
<dbReference type="RefSeq" id="WP_067435623.1">
    <property type="nucleotide sequence ID" value="NZ_LN907828.1"/>
</dbReference>
<reference evidence="3" key="1">
    <citation type="submission" date="2015-11" db="EMBL/GenBank/DDBJ databases">
        <authorList>
            <person name="Blom J."/>
        </authorList>
    </citation>
    <scope>NUCLEOTIDE SEQUENCE [LARGE SCALE GENOMIC DNA]</scope>
    <source>
        <plasmid evidence="3">pEM01</plasmid>
    </source>
</reference>
<dbReference type="OrthoDB" id="9772407at2"/>
<dbReference type="InterPro" id="IPR053135">
    <property type="entry name" value="AKR2_Oxidoreductase"/>
</dbReference>
<dbReference type="InterPro" id="IPR020471">
    <property type="entry name" value="AKR"/>
</dbReference>
<protein>
    <submittedName>
        <fullName evidence="2">Aldo-keto reductase</fullName>
    </submittedName>
</protein>
<dbReference type="GO" id="GO:0016491">
    <property type="term" value="F:oxidoreductase activity"/>
    <property type="evidence" value="ECO:0007669"/>
    <property type="project" value="InterPro"/>
</dbReference>
<sequence length="328" mass="35984">MKQRIFGRTGRSVSEVGFGAWAIGGTWGEVSHEDAKSALHAALDAGISFIDTADVYGDGRSEKIIAEVLNERGGERPFVATKAGRRLSPHVAEGYNAENLTAFVDRSLENLQTDTLDLLQLHCPPTEVYYQPEVFAALDEMQAAGKIRAYGVSVEKIEEALKAMEFPNVTSVQIIYNLFRQRPAELFFQEARRRNVAVIARVPLASGLLTGKMSATTAFSADDHRAFNRNGEAFDKGETFSGVPYDVALDAVEDVRQYVSGDATMAAFALRWILMADAISVVIPGAKNREQAQANARASDLPALSDETMAAIKAIYQQKIAPWVHQRW</sequence>
<dbReference type="Proteomes" id="UP000059419">
    <property type="component" value="Plasmid pEM01"/>
</dbReference>
<proteinExistence type="predicted"/>
<dbReference type="KEGG" id="ege:EM595_p0006"/>
<dbReference type="Gene3D" id="3.20.20.100">
    <property type="entry name" value="NADP-dependent oxidoreductase domain"/>
    <property type="match status" value="1"/>
</dbReference>
<dbReference type="PANTHER" id="PTHR43312">
    <property type="entry name" value="D-THREO-ALDOSE 1-DEHYDROGENASE"/>
    <property type="match status" value="1"/>
</dbReference>
<evidence type="ECO:0000259" key="1">
    <source>
        <dbReference type="Pfam" id="PF00248"/>
    </source>
</evidence>
<dbReference type="PANTHER" id="PTHR43312:SF1">
    <property type="entry name" value="NADP-DEPENDENT OXIDOREDUCTASE DOMAIN-CONTAINING PROTEIN"/>
    <property type="match status" value="1"/>
</dbReference>
<name>A0A0U5L988_9GAMM</name>